<feature type="domain" description="BHLH" evidence="6">
    <location>
        <begin position="246"/>
        <end position="295"/>
    </location>
</feature>
<dbReference type="OMA" id="AKMHMET"/>
<keyword evidence="2" id="KW-0805">Transcription regulation</keyword>
<dbReference type="Gene3D" id="4.10.280.10">
    <property type="entry name" value="Helix-loop-helix DNA-binding domain"/>
    <property type="match status" value="2"/>
</dbReference>
<evidence type="ECO:0000256" key="1">
    <source>
        <dbReference type="ARBA" id="ARBA00005510"/>
    </source>
</evidence>
<comment type="similarity">
    <text evidence="1">Belongs to the bHLH protein family.</text>
</comment>
<sequence>MDSGGWIVHGYTNGATATGAGNHGFTCGYAASSCGSWEFEQREQQFISSQIQHRLNEASLIAAISMHLSMDDDDDQSAVYGAAMVDDLLTPSPSTHHAVAAAAGSFPSSSSSSASFRSASVSYSPDTSSSAAAAAATGFYPELSSQVAPLLPPPPLVRNEPQPGRYTAGLPPPPPPPVTGGAFRRYARHLGPRRAPKPGACGQRMFKTAMSALAKMHMETTYRRRQYYYQQAAAAAEAAPPPPSGNNQLQHTMSERKRREKLNDSFVALKAVLPTGSKKDKASILIRAREHIRSLESKLSELEEKNRELEARLVSSPAAKNDKGETAAAEAGDETKREDLVEIEVTTTSGGSGVADAAATGGDQETCCTLNVDLRGGGGGGGMSTTDVVLRTLQCLREQIGDGASLVAMSTSAGSGGRPPSANLTLQLKISMSLSMDDVTMISPRNQMQHTMSERKRREKLNGSFVALQSRPYVLPPGSKLDKTSSILIGAREYMKFLESKLSELEEKNRELEARLVSSPAVVAKNDEEEAAAPPEAGGEVKRERIGSSH</sequence>
<dbReference type="Proteomes" id="UP000008022">
    <property type="component" value="Unassembled WGS sequence"/>
</dbReference>
<dbReference type="SMART" id="SM00353">
    <property type="entry name" value="HLH"/>
    <property type="match status" value="2"/>
</dbReference>
<dbReference type="InterPro" id="IPR044658">
    <property type="entry name" value="bHLH92/bHLH041-like"/>
</dbReference>
<feature type="coiled-coil region" evidence="4">
    <location>
        <begin position="488"/>
        <end position="515"/>
    </location>
</feature>
<dbReference type="PANTHER" id="PTHR46665:SF2">
    <property type="entry name" value="BHLH TRANSCRIPTION FACTOR"/>
    <property type="match status" value="1"/>
</dbReference>
<feature type="region of interest" description="Disordered" evidence="5">
    <location>
        <begin position="315"/>
        <end position="334"/>
    </location>
</feature>
<dbReference type="AlphaFoldDB" id="A0A0E0MSL9"/>
<evidence type="ECO:0000256" key="4">
    <source>
        <dbReference type="SAM" id="Coils"/>
    </source>
</evidence>
<feature type="compositionally biased region" description="Basic and acidic residues" evidence="5">
    <location>
        <begin position="539"/>
        <end position="550"/>
    </location>
</feature>
<feature type="region of interest" description="Disordered" evidence="5">
    <location>
        <begin position="522"/>
        <end position="550"/>
    </location>
</feature>
<dbReference type="GO" id="GO:0046983">
    <property type="term" value="F:protein dimerization activity"/>
    <property type="evidence" value="ECO:0007669"/>
    <property type="project" value="InterPro"/>
</dbReference>
<dbReference type="InterPro" id="IPR036638">
    <property type="entry name" value="HLH_DNA-bd_sf"/>
</dbReference>
<keyword evidence="4" id="KW-0175">Coiled coil</keyword>
<protein>
    <recommendedName>
        <fullName evidence="6">BHLH domain-containing protein</fullName>
    </recommendedName>
</protein>
<dbReference type="CDD" id="cd11393">
    <property type="entry name" value="bHLH_AtbHLH_like"/>
    <property type="match status" value="2"/>
</dbReference>
<reference evidence="7" key="2">
    <citation type="submission" date="2015-06" db="UniProtKB">
        <authorList>
            <consortium name="EnsemblPlants"/>
        </authorList>
    </citation>
    <scope>IDENTIFICATION</scope>
</reference>
<dbReference type="InterPro" id="IPR045239">
    <property type="entry name" value="bHLH95_bHLH"/>
</dbReference>
<evidence type="ECO:0000259" key="6">
    <source>
        <dbReference type="PROSITE" id="PS50888"/>
    </source>
</evidence>
<feature type="domain" description="BHLH" evidence="6">
    <location>
        <begin position="445"/>
        <end position="498"/>
    </location>
</feature>
<feature type="region of interest" description="Disordered" evidence="5">
    <location>
        <begin position="152"/>
        <end position="183"/>
    </location>
</feature>
<dbReference type="HOGENOM" id="CLU_036669_0_0_1"/>
<evidence type="ECO:0000313" key="8">
    <source>
        <dbReference type="Proteomes" id="UP000008022"/>
    </source>
</evidence>
<dbReference type="PANTHER" id="PTHR46665">
    <property type="entry name" value="TRANSCRIPTION FACTOR BHLH041-RELATED-RELATED"/>
    <property type="match status" value="1"/>
</dbReference>
<dbReference type="InterPro" id="IPR055477">
    <property type="entry name" value="DUF7049"/>
</dbReference>
<feature type="coiled-coil region" evidence="4">
    <location>
        <begin position="285"/>
        <end position="312"/>
    </location>
</feature>
<evidence type="ECO:0000313" key="7">
    <source>
        <dbReference type="EnsemblPlants" id="ORUFI01G06700.1"/>
    </source>
</evidence>
<dbReference type="EnsemblPlants" id="ORUFI01G06700.1">
    <property type="protein sequence ID" value="ORUFI01G06700.1"/>
    <property type="gene ID" value="ORUFI01G06700"/>
</dbReference>
<evidence type="ECO:0000256" key="2">
    <source>
        <dbReference type="ARBA" id="ARBA00023015"/>
    </source>
</evidence>
<dbReference type="InterPro" id="IPR011598">
    <property type="entry name" value="bHLH_dom"/>
</dbReference>
<reference evidence="8" key="1">
    <citation type="submission" date="2013-06" db="EMBL/GenBank/DDBJ databases">
        <authorList>
            <person name="Zhao Q."/>
        </authorList>
    </citation>
    <scope>NUCLEOTIDE SEQUENCE</scope>
    <source>
        <strain evidence="8">cv. W1943</strain>
    </source>
</reference>
<dbReference type="Pfam" id="PF23132">
    <property type="entry name" value="DUF7049"/>
    <property type="match status" value="1"/>
</dbReference>
<dbReference type="PROSITE" id="PS50888">
    <property type="entry name" value="BHLH"/>
    <property type="match status" value="2"/>
</dbReference>
<dbReference type="Gramene" id="ORUFI01G06700.1">
    <property type="protein sequence ID" value="ORUFI01G06700.1"/>
    <property type="gene ID" value="ORUFI01G06700"/>
</dbReference>
<evidence type="ECO:0000256" key="3">
    <source>
        <dbReference type="ARBA" id="ARBA00023163"/>
    </source>
</evidence>
<proteinExistence type="inferred from homology"/>
<accession>A0A0E0MSL9</accession>
<name>A0A0E0MSL9_ORYRU</name>
<keyword evidence="3" id="KW-0804">Transcription</keyword>
<dbReference type="Pfam" id="PF00010">
    <property type="entry name" value="HLH"/>
    <property type="match status" value="2"/>
</dbReference>
<organism evidence="7 8">
    <name type="scientific">Oryza rufipogon</name>
    <name type="common">Brownbeard rice</name>
    <name type="synonym">Asian wild rice</name>
    <dbReference type="NCBI Taxonomy" id="4529"/>
    <lineage>
        <taxon>Eukaryota</taxon>
        <taxon>Viridiplantae</taxon>
        <taxon>Streptophyta</taxon>
        <taxon>Embryophyta</taxon>
        <taxon>Tracheophyta</taxon>
        <taxon>Spermatophyta</taxon>
        <taxon>Magnoliopsida</taxon>
        <taxon>Liliopsida</taxon>
        <taxon>Poales</taxon>
        <taxon>Poaceae</taxon>
        <taxon>BOP clade</taxon>
        <taxon>Oryzoideae</taxon>
        <taxon>Oryzeae</taxon>
        <taxon>Oryzinae</taxon>
        <taxon>Oryza</taxon>
    </lineage>
</organism>
<dbReference type="eggNOG" id="ENOG502QUVA">
    <property type="taxonomic scope" value="Eukaryota"/>
</dbReference>
<evidence type="ECO:0000256" key="5">
    <source>
        <dbReference type="SAM" id="MobiDB-lite"/>
    </source>
</evidence>
<keyword evidence="8" id="KW-1185">Reference proteome</keyword>
<dbReference type="SUPFAM" id="SSF47459">
    <property type="entry name" value="HLH, helix-loop-helix DNA-binding domain"/>
    <property type="match status" value="2"/>
</dbReference>